<dbReference type="RefSeq" id="WP_003482330.1">
    <property type="nucleotide sequence ID" value="NZ_CM001477.1"/>
</dbReference>
<feature type="region of interest" description="Disordered" evidence="1">
    <location>
        <begin position="29"/>
        <end position="60"/>
    </location>
</feature>
<gene>
    <name evidence="3" type="ORF">HA1_13597</name>
</gene>
<feature type="signal peptide" evidence="2">
    <location>
        <begin position="1"/>
        <end position="22"/>
    </location>
</feature>
<comment type="caution">
    <text evidence="3">The sequence shown here is derived from an EMBL/GenBank/DDBJ whole genome shotgun (WGS) entry which is preliminary data.</text>
</comment>
<dbReference type="AlphaFoldDB" id="A0AAV3F9L0"/>
<proteinExistence type="predicted"/>
<feature type="compositionally biased region" description="Low complexity" evidence="1">
    <location>
        <begin position="30"/>
        <end position="41"/>
    </location>
</feature>
<evidence type="ECO:0000313" key="4">
    <source>
        <dbReference type="Proteomes" id="UP000005358"/>
    </source>
</evidence>
<feature type="region of interest" description="Disordered" evidence="1">
    <location>
        <begin position="357"/>
        <end position="382"/>
    </location>
</feature>
<name>A0AAV3F9L0_CLOPF</name>
<organism evidence="3 4">
    <name type="scientific">Clostridium perfringens F262</name>
    <dbReference type="NCBI Taxonomy" id="883064"/>
    <lineage>
        <taxon>Bacteria</taxon>
        <taxon>Bacillati</taxon>
        <taxon>Bacillota</taxon>
        <taxon>Clostridia</taxon>
        <taxon>Eubacteriales</taxon>
        <taxon>Clostridiaceae</taxon>
        <taxon>Clostridium</taxon>
    </lineage>
</organism>
<evidence type="ECO:0000313" key="3">
    <source>
        <dbReference type="EMBL" id="EIA16096.1"/>
    </source>
</evidence>
<feature type="region of interest" description="Disordered" evidence="1">
    <location>
        <begin position="168"/>
        <end position="192"/>
    </location>
</feature>
<keyword evidence="2" id="KW-0732">Signal</keyword>
<dbReference type="EMBL" id="AFES01000033">
    <property type="protein sequence ID" value="EIA16096.1"/>
    <property type="molecule type" value="Genomic_DNA"/>
</dbReference>
<protein>
    <recommendedName>
        <fullName evidence="5">Lipoprotein</fullName>
    </recommendedName>
</protein>
<feature type="chain" id="PRO_5043932168" description="Lipoprotein" evidence="2">
    <location>
        <begin position="23"/>
        <end position="382"/>
    </location>
</feature>
<dbReference type="Proteomes" id="UP000005358">
    <property type="component" value="Chromosome"/>
</dbReference>
<feature type="compositionally biased region" description="Basic and acidic residues" evidence="1">
    <location>
        <begin position="42"/>
        <end position="60"/>
    </location>
</feature>
<evidence type="ECO:0000256" key="2">
    <source>
        <dbReference type="SAM" id="SignalP"/>
    </source>
</evidence>
<dbReference type="PROSITE" id="PS51257">
    <property type="entry name" value="PROKAR_LIPOPROTEIN"/>
    <property type="match status" value="1"/>
</dbReference>
<sequence length="382" mass="42561">MRKTLSLLIAIGILSSSFIACGTSSNDITNNESKINNSSNINKDKEESNNETSNKEKDKNSNDLDIFLNGGVLEGNINDNIGVVINLENSYKKDDCIIATEYYTKYPDQSLDVDIKSDGNNKYTINESENGKSTGIYKVTIEGNTVKGTFTNTSTNVKSNIDLEFKKESNEKKVNNENNMENKNNSEAKKDNTKTIGFLRDTAINKGLLNGEIAHLTNEQVKNIGNGNPKISKEFEGQNVVVARLEDNLEDTLGKFYVSADSNNAKLAKEDYLIDGKKAWITTIAEASIYLSGSKEGNNFAIIEEDGKVCNYKELYDEAKNDELKQINIKNGQYRTVSSEEIAYDYNSPFWINSTGSLITSEDNPDPDGWQPPRVLEWPPQK</sequence>
<accession>A0AAV3F9L0</accession>
<evidence type="ECO:0008006" key="5">
    <source>
        <dbReference type="Google" id="ProtNLM"/>
    </source>
</evidence>
<reference evidence="3 4" key="1">
    <citation type="journal article" date="2012" name="PLoS ONE">
        <title>Genome Sequencing and Analysis of a Type A Clostridium perfringens Isolate from a Case of Bovine Clostridial Abomasitis.</title>
        <authorList>
            <person name="Nowell V.J."/>
            <person name="Kropinski A.M."/>
            <person name="Songer J.G."/>
            <person name="Macinnes J.I."/>
            <person name="Parreira V.R."/>
            <person name="Prescott J.F."/>
        </authorList>
    </citation>
    <scope>NUCLEOTIDE SEQUENCE [LARGE SCALE GENOMIC DNA]</scope>
    <source>
        <strain evidence="3 4">F262</strain>
    </source>
</reference>
<evidence type="ECO:0000256" key="1">
    <source>
        <dbReference type="SAM" id="MobiDB-lite"/>
    </source>
</evidence>